<reference evidence="12" key="3">
    <citation type="submission" date="2020-12" db="UniProtKB">
        <authorList>
            <consortium name="EnsemblPlants"/>
        </authorList>
    </citation>
    <scope>IDENTIFICATION</scope>
</reference>
<dbReference type="Pfam" id="PF00176">
    <property type="entry name" value="SNF2-rel_dom"/>
    <property type="match status" value="1"/>
</dbReference>
<dbReference type="STRING" id="3218.A0A2K1JC66"/>
<dbReference type="PROSITE" id="PS51194">
    <property type="entry name" value="HELICASE_CTER"/>
    <property type="match status" value="1"/>
</dbReference>
<feature type="region of interest" description="Disordered" evidence="7">
    <location>
        <begin position="1457"/>
        <end position="1482"/>
    </location>
</feature>
<accession>A0A2K1JC66</accession>
<dbReference type="SUPFAM" id="SSF52540">
    <property type="entry name" value="P-loop containing nucleoside triphosphate hydrolases"/>
    <property type="match status" value="2"/>
</dbReference>
<evidence type="ECO:0000259" key="8">
    <source>
        <dbReference type="PROSITE" id="PS50013"/>
    </source>
</evidence>
<dbReference type="InterPro" id="IPR023780">
    <property type="entry name" value="Chromo_domain"/>
</dbReference>
<dbReference type="CDD" id="cd18793">
    <property type="entry name" value="SF2_C_SNF"/>
    <property type="match status" value="1"/>
</dbReference>
<dbReference type="GO" id="GO:0006338">
    <property type="term" value="P:chromatin remodeling"/>
    <property type="evidence" value="ECO:0000318"/>
    <property type="project" value="GO_Central"/>
</dbReference>
<dbReference type="Pfam" id="PF00271">
    <property type="entry name" value="Helicase_C"/>
    <property type="match status" value="1"/>
</dbReference>
<dbReference type="GO" id="GO:0005634">
    <property type="term" value="C:nucleus"/>
    <property type="evidence" value="ECO:0000318"/>
    <property type="project" value="GO_Central"/>
</dbReference>
<dbReference type="Pfam" id="PF00385">
    <property type="entry name" value="Chromo"/>
    <property type="match status" value="1"/>
</dbReference>
<dbReference type="InterPro" id="IPR000330">
    <property type="entry name" value="SNF2_N"/>
</dbReference>
<feature type="domain" description="Chromo" evidence="8">
    <location>
        <begin position="479"/>
        <end position="528"/>
    </location>
</feature>
<evidence type="ECO:0000256" key="5">
    <source>
        <dbReference type="ARBA" id="ARBA00022840"/>
    </source>
</evidence>
<dbReference type="InterPro" id="IPR014001">
    <property type="entry name" value="Helicase_ATP-bd"/>
</dbReference>
<dbReference type="GO" id="GO:0042393">
    <property type="term" value="F:histone binding"/>
    <property type="evidence" value="ECO:0000318"/>
    <property type="project" value="GO_Central"/>
</dbReference>
<feature type="region of interest" description="Disordered" evidence="7">
    <location>
        <begin position="1294"/>
        <end position="1316"/>
    </location>
</feature>
<dbReference type="Gene3D" id="2.40.50.40">
    <property type="match status" value="1"/>
</dbReference>
<protein>
    <recommendedName>
        <fullName evidence="14">SNF2 family DNA-dependent ATPase</fullName>
    </recommendedName>
</protein>
<gene>
    <name evidence="11" type="ORF">PHYPA_019397</name>
</gene>
<evidence type="ECO:0000313" key="11">
    <source>
        <dbReference type="EMBL" id="PNR39119.1"/>
    </source>
</evidence>
<dbReference type="InterPro" id="IPR049730">
    <property type="entry name" value="SNF2/RAD54-like_C"/>
</dbReference>
<evidence type="ECO:0000259" key="9">
    <source>
        <dbReference type="PROSITE" id="PS51192"/>
    </source>
</evidence>
<dbReference type="PANTHER" id="PTHR45623:SF11">
    <property type="entry name" value="KISMET, ISOFORM C"/>
    <property type="match status" value="1"/>
</dbReference>
<keyword evidence="3" id="KW-0547">Nucleotide-binding</keyword>
<name>A0A2K1JC66_PHYPA</name>
<evidence type="ECO:0000313" key="13">
    <source>
        <dbReference type="Proteomes" id="UP000006727"/>
    </source>
</evidence>
<dbReference type="Gene3D" id="3.40.50.10810">
    <property type="entry name" value="Tandem AAA-ATPase domain"/>
    <property type="match status" value="1"/>
</dbReference>
<keyword evidence="4" id="KW-0378">Hydrolase</keyword>
<feature type="domain" description="Helicase C-terminal" evidence="10">
    <location>
        <begin position="849"/>
        <end position="1011"/>
    </location>
</feature>
<dbReference type="Gene3D" id="3.40.50.300">
    <property type="entry name" value="P-loop containing nucleotide triphosphate hydrolases"/>
    <property type="match status" value="1"/>
</dbReference>
<feature type="region of interest" description="Disordered" evidence="7">
    <location>
        <begin position="1517"/>
        <end position="1537"/>
    </location>
</feature>
<dbReference type="EnsemblPlants" id="Pp3c15_6140V3.1">
    <property type="protein sequence ID" value="Pp3c15_6140V3.1"/>
    <property type="gene ID" value="Pp3c15_6140"/>
</dbReference>
<dbReference type="GO" id="GO:0003682">
    <property type="term" value="F:chromatin binding"/>
    <property type="evidence" value="ECO:0000318"/>
    <property type="project" value="GO_Central"/>
</dbReference>
<dbReference type="GO" id="GO:0005524">
    <property type="term" value="F:ATP binding"/>
    <property type="evidence" value="ECO:0007669"/>
    <property type="project" value="UniProtKB-KW"/>
</dbReference>
<feature type="compositionally biased region" description="Basic and acidic residues" evidence="7">
    <location>
        <begin position="1598"/>
        <end position="1616"/>
    </location>
</feature>
<dbReference type="Gene3D" id="1.10.10.60">
    <property type="entry name" value="Homeodomain-like"/>
    <property type="match status" value="1"/>
</dbReference>
<evidence type="ECO:0000259" key="10">
    <source>
        <dbReference type="PROSITE" id="PS51194"/>
    </source>
</evidence>
<dbReference type="SUPFAM" id="SSF54160">
    <property type="entry name" value="Chromo domain-like"/>
    <property type="match status" value="1"/>
</dbReference>
<evidence type="ECO:0000256" key="6">
    <source>
        <dbReference type="ARBA" id="ARBA00023242"/>
    </source>
</evidence>
<dbReference type="GO" id="GO:0000785">
    <property type="term" value="C:chromatin"/>
    <property type="evidence" value="ECO:0000318"/>
    <property type="project" value="GO_Central"/>
</dbReference>
<dbReference type="Gramene" id="Pp3c15_6140V3.2">
    <property type="protein sequence ID" value="Pp3c15_6140V3.2"/>
    <property type="gene ID" value="Pp3c15_6140"/>
</dbReference>
<keyword evidence="5" id="KW-0067">ATP-binding</keyword>
<reference evidence="11 13" key="2">
    <citation type="journal article" date="2018" name="Plant J.">
        <title>The Physcomitrella patens chromosome-scale assembly reveals moss genome structure and evolution.</title>
        <authorList>
            <person name="Lang D."/>
            <person name="Ullrich K.K."/>
            <person name="Murat F."/>
            <person name="Fuchs J."/>
            <person name="Jenkins J."/>
            <person name="Haas F.B."/>
            <person name="Piednoel M."/>
            <person name="Gundlach H."/>
            <person name="Van Bel M."/>
            <person name="Meyberg R."/>
            <person name="Vives C."/>
            <person name="Morata J."/>
            <person name="Symeonidi A."/>
            <person name="Hiss M."/>
            <person name="Muchero W."/>
            <person name="Kamisugi Y."/>
            <person name="Saleh O."/>
            <person name="Blanc G."/>
            <person name="Decker E.L."/>
            <person name="van Gessel N."/>
            <person name="Grimwood J."/>
            <person name="Hayes R.D."/>
            <person name="Graham S.W."/>
            <person name="Gunter L.E."/>
            <person name="McDaniel S.F."/>
            <person name="Hoernstein S.N.W."/>
            <person name="Larsson A."/>
            <person name="Li F.W."/>
            <person name="Perroud P.F."/>
            <person name="Phillips J."/>
            <person name="Ranjan P."/>
            <person name="Rokshar D.S."/>
            <person name="Rothfels C.J."/>
            <person name="Schneider L."/>
            <person name="Shu S."/>
            <person name="Stevenson D.W."/>
            <person name="Thummler F."/>
            <person name="Tillich M."/>
            <person name="Villarreal Aguilar J.C."/>
            <person name="Widiez T."/>
            <person name="Wong G.K."/>
            <person name="Wymore A."/>
            <person name="Zhang Y."/>
            <person name="Zimmer A.D."/>
            <person name="Quatrano R.S."/>
            <person name="Mayer K.F.X."/>
            <person name="Goodstein D."/>
            <person name="Casacuberta J.M."/>
            <person name="Vandepoele K."/>
            <person name="Reski R."/>
            <person name="Cuming A.C."/>
            <person name="Tuskan G.A."/>
            <person name="Maumus F."/>
            <person name="Salse J."/>
            <person name="Schmutz J."/>
            <person name="Rensing S.A."/>
        </authorList>
    </citation>
    <scope>NUCLEOTIDE SEQUENCE [LARGE SCALE GENOMIC DNA]</scope>
    <source>
        <strain evidence="12 13">cv. Gransden 2004</strain>
    </source>
</reference>
<feature type="region of interest" description="Disordered" evidence="7">
    <location>
        <begin position="1598"/>
        <end position="1635"/>
    </location>
</feature>
<evidence type="ECO:0000256" key="1">
    <source>
        <dbReference type="ARBA" id="ARBA00004123"/>
    </source>
</evidence>
<proteinExistence type="predicted"/>
<dbReference type="CDD" id="cd18659">
    <property type="entry name" value="CD2_tandem"/>
    <property type="match status" value="1"/>
</dbReference>
<dbReference type="InterPro" id="IPR027417">
    <property type="entry name" value="P-loop_NTPase"/>
</dbReference>
<dbReference type="GO" id="GO:0016887">
    <property type="term" value="F:ATP hydrolysis activity"/>
    <property type="evidence" value="ECO:0000318"/>
    <property type="project" value="GO_Central"/>
</dbReference>
<dbReference type="SMART" id="SM00490">
    <property type="entry name" value="HELICc"/>
    <property type="match status" value="1"/>
</dbReference>
<dbReference type="GO" id="GO:0003677">
    <property type="term" value="F:DNA binding"/>
    <property type="evidence" value="ECO:0000318"/>
    <property type="project" value="GO_Central"/>
</dbReference>
<dbReference type="EMBL" id="ABEU02000015">
    <property type="protein sequence ID" value="PNR39119.1"/>
    <property type="molecule type" value="Genomic_DNA"/>
</dbReference>
<dbReference type="Proteomes" id="UP000006727">
    <property type="component" value="Chromosome 15"/>
</dbReference>
<dbReference type="EnsemblPlants" id="Pp3c15_6140V3.2">
    <property type="protein sequence ID" value="Pp3c15_6140V3.2"/>
    <property type="gene ID" value="Pp3c15_6140"/>
</dbReference>
<feature type="compositionally biased region" description="Basic and acidic residues" evidence="7">
    <location>
        <begin position="1463"/>
        <end position="1474"/>
    </location>
</feature>
<dbReference type="PROSITE" id="PS51192">
    <property type="entry name" value="HELICASE_ATP_BIND_1"/>
    <property type="match status" value="1"/>
</dbReference>
<comment type="subcellular location">
    <subcellularLocation>
        <location evidence="1">Nucleus</location>
    </subcellularLocation>
</comment>
<dbReference type="PaxDb" id="3218-PP1S291_20V6.1"/>
<dbReference type="PROSITE" id="PS50013">
    <property type="entry name" value="CHROMO_2"/>
    <property type="match status" value="1"/>
</dbReference>
<evidence type="ECO:0000256" key="7">
    <source>
        <dbReference type="SAM" id="MobiDB-lite"/>
    </source>
</evidence>
<keyword evidence="6" id="KW-0539">Nucleus</keyword>
<evidence type="ECO:0000256" key="2">
    <source>
        <dbReference type="ARBA" id="ARBA00022737"/>
    </source>
</evidence>
<keyword evidence="13" id="KW-1185">Reference proteome</keyword>
<dbReference type="InterPro" id="IPR038718">
    <property type="entry name" value="SNF2-like_sf"/>
</dbReference>
<feature type="domain" description="Helicase ATP-binding" evidence="9">
    <location>
        <begin position="565"/>
        <end position="738"/>
    </location>
</feature>
<dbReference type="InParanoid" id="A0A2K1JC66"/>
<organism evidence="11">
    <name type="scientific">Physcomitrium patens</name>
    <name type="common">Spreading-leaved earth moss</name>
    <name type="synonym">Physcomitrella patens</name>
    <dbReference type="NCBI Taxonomy" id="3218"/>
    <lineage>
        <taxon>Eukaryota</taxon>
        <taxon>Viridiplantae</taxon>
        <taxon>Streptophyta</taxon>
        <taxon>Embryophyta</taxon>
        <taxon>Bryophyta</taxon>
        <taxon>Bryophytina</taxon>
        <taxon>Bryopsida</taxon>
        <taxon>Funariidae</taxon>
        <taxon>Funariales</taxon>
        <taxon>Funariaceae</taxon>
        <taxon>Physcomitrium</taxon>
    </lineage>
</organism>
<dbReference type="GO" id="GO:0140658">
    <property type="term" value="F:ATP-dependent chromatin remodeler activity"/>
    <property type="evidence" value="ECO:0000318"/>
    <property type="project" value="GO_Central"/>
</dbReference>
<dbReference type="InterPro" id="IPR016197">
    <property type="entry name" value="Chromo-like_dom_sf"/>
</dbReference>
<reference evidence="11 13" key="1">
    <citation type="journal article" date="2008" name="Science">
        <title>The Physcomitrella genome reveals evolutionary insights into the conquest of land by plants.</title>
        <authorList>
            <person name="Rensing S."/>
            <person name="Lang D."/>
            <person name="Zimmer A."/>
            <person name="Terry A."/>
            <person name="Salamov A."/>
            <person name="Shapiro H."/>
            <person name="Nishiyama T."/>
            <person name="Perroud P.-F."/>
            <person name="Lindquist E."/>
            <person name="Kamisugi Y."/>
            <person name="Tanahashi T."/>
            <person name="Sakakibara K."/>
            <person name="Fujita T."/>
            <person name="Oishi K."/>
            <person name="Shin-I T."/>
            <person name="Kuroki Y."/>
            <person name="Toyoda A."/>
            <person name="Suzuki Y."/>
            <person name="Hashimoto A."/>
            <person name="Yamaguchi K."/>
            <person name="Sugano A."/>
            <person name="Kohara Y."/>
            <person name="Fujiyama A."/>
            <person name="Anterola A."/>
            <person name="Aoki S."/>
            <person name="Ashton N."/>
            <person name="Barbazuk W.B."/>
            <person name="Barker E."/>
            <person name="Bennetzen J."/>
            <person name="Bezanilla M."/>
            <person name="Blankenship R."/>
            <person name="Cho S.H."/>
            <person name="Dutcher S."/>
            <person name="Estelle M."/>
            <person name="Fawcett J.A."/>
            <person name="Gundlach H."/>
            <person name="Hanada K."/>
            <person name="Heyl A."/>
            <person name="Hicks K.A."/>
            <person name="Hugh J."/>
            <person name="Lohr M."/>
            <person name="Mayer K."/>
            <person name="Melkozernov A."/>
            <person name="Murata T."/>
            <person name="Nelson D."/>
            <person name="Pils B."/>
            <person name="Prigge M."/>
            <person name="Reiss B."/>
            <person name="Renner T."/>
            <person name="Rombauts S."/>
            <person name="Rushton P."/>
            <person name="Sanderfoot A."/>
            <person name="Schween G."/>
            <person name="Shiu S.-H."/>
            <person name="Stueber K."/>
            <person name="Theodoulou F.L."/>
            <person name="Tu H."/>
            <person name="Van de Peer Y."/>
            <person name="Verrier P.J."/>
            <person name="Waters E."/>
            <person name="Wood A."/>
            <person name="Yang L."/>
            <person name="Cove D."/>
            <person name="Cuming A."/>
            <person name="Hasebe M."/>
            <person name="Lucas S."/>
            <person name="Mishler D.B."/>
            <person name="Reski R."/>
            <person name="Grigoriev I."/>
            <person name="Quatrano R.S."/>
            <person name="Boore J.L."/>
        </authorList>
    </citation>
    <scope>NUCLEOTIDE SEQUENCE [LARGE SCALE GENOMIC DNA]</scope>
    <source>
        <strain evidence="12 13">cv. Gransden 2004</strain>
    </source>
</reference>
<keyword evidence="2" id="KW-0677">Repeat</keyword>
<evidence type="ECO:0000256" key="4">
    <source>
        <dbReference type="ARBA" id="ARBA00022801"/>
    </source>
</evidence>
<dbReference type="SMART" id="SM00487">
    <property type="entry name" value="DEXDc"/>
    <property type="match status" value="1"/>
</dbReference>
<dbReference type="InterPro" id="IPR000953">
    <property type="entry name" value="Chromo/chromo_shadow_dom"/>
</dbReference>
<dbReference type="InterPro" id="IPR001650">
    <property type="entry name" value="Helicase_C-like"/>
</dbReference>
<evidence type="ECO:0008006" key="14">
    <source>
        <dbReference type="Google" id="ProtNLM"/>
    </source>
</evidence>
<sequence>MIPMQLRKRKPVNYSDDHALFSKLLSETEDPDSSDTNNFLMGNVAAHGKSKTDIEASSEGDVETALARSWGSFHLRSVLGGRRGQNSNQDGGDTFVKTSKLAGMTTSERVDVLVRGAGLSDVALLSEENSNSMSGFNGFIRMALPSFQEEKRKRKLEELEKVRNWERPSSCLGLKEGHFCDPAHHMRNDNGIRPAAPRSAPTVGQHDVSCNEESRHLPLHEIQLNGKESPTSASLDKFQEELSTVNVANGSYQDEHTAEEMNCRELSEKEKLSLNSGDKVEACLPDLDDPSTSGVEDHATLDVSSSRPKRLRRIRQVSSMKQKLGSGRMAMVDDLAYHQFVECESSVKTARVKIEGIAPSSSYDGEYKLEGSDNFGHNDDLSLELPFNKHENRPYLVRRIGRVEKILSVKSRDAGADAVFRVKETLRSYRETVSVQGSVLQKHCPQLLRSFHKRMDHLGRKSGHTLDDTNSPDFDPVYTKIDRIIASEQRGSKKYYLVKWCGLPYTEATWVREENLSQDVAAICRFHKISLRTSAVRRAEILSQGVFKDGRRLRDYQEAGVAWLDHNFKNRTNCILADEMGLGKTIQSVAMLENLRTKRKIRGPFLVVAPVSTLGHWRREVESATDMNCVVYTGNQEDRQIIRNYEFYYGDGNSSELKFNILLTSFEILMKDQNKLARETWQYIIVDEAHRLKSRESKTAQALRQLRVRHGGLLLLTGTPVQNNTKELFSLLYLLDRNEFDSEEDFLLKYGDIKAAEQTIVWVELTKEQRAFYRAIYENNISTLLKGSIATNMPSLRNVAMELRKLCNHPFLCDGLEESIVFKHRSLNDGNASNLAETLLSQSSGKMVLVDKLLPKLKEAGRRVLIFSQFTMMLDLLEDYLLSKGYSYERIDGKIRGSDRQAAIDRYSAKDSSIFVFLLSTRAGGLGITLTAADTCIIYDSDWNPQNDLQAMARCHRIGQTKDVKIYRLITRNTYEQRLFECSSRKYGLDEAILGNRMGVDVTQDHNKNIESLLKHGAYDILKDDGEAASEFSSQNIEQILEQRTQQRQIGGRTNNTFSVATFISNPELASEDIPEAECDATASWHELLPEACEKAVLEAMDSKSPILPLSGGLRKRTRSGMNYKDMGVFVENENSDGNDALRKMRKCTRARVGQEPQGLDPSVKQWSDRELKRLEDQLFALGRGRTDQIMGEARLSHRGSEEVEEVSEALIHLCQYMQVCNGFGVFQPDSPTTGEVTGKASDRRYPIIGPSLSAIQEQGITKSKLITKVETRSKRNCGTRVLSNATKLMINGEIQPSRGKSQLDAGGESLEDTHHEPPVVPAVALLAMQSLEFQQRLQKEAQSIINICSPDMGGTCYTYRSKKLPDWWGKKEDADLLKAAHLYGHKFFKRMKSDTSLSFVSRVNTLVNTKNSNAKSRPKDSIGKKSEDLPSESVLCSRLKKLTEALRDAARKKVPEMVHISESSHRKAGDRQGSDAAPLNENPEKAIGVLSCPPSSNQLCMTKILTASLAMDFEKKGKGEGSHSKGASGTHAGLPDCNMAGSKGRFLRSPYFSGTVRSSKVFRLKKKKSSRSRRTVQFKSPKQEDVIFKVLKDEKRKEIQDSLRRKQQASDKHYETGSSSRKYRNVSCKSRSYH</sequence>
<dbReference type="Gramene" id="Pp3c15_6140V3.1">
    <property type="protein sequence ID" value="Pp3c15_6140V3.1"/>
    <property type="gene ID" value="Pp3c15_6140"/>
</dbReference>
<evidence type="ECO:0000256" key="3">
    <source>
        <dbReference type="ARBA" id="ARBA00022741"/>
    </source>
</evidence>
<evidence type="ECO:0000313" key="12">
    <source>
        <dbReference type="EnsemblPlants" id="Pp3c15_6140V3.1"/>
    </source>
</evidence>
<dbReference type="PANTHER" id="PTHR45623">
    <property type="entry name" value="CHROMODOMAIN-HELICASE-DNA-BINDING PROTEIN 3-RELATED-RELATED"/>
    <property type="match status" value="1"/>
</dbReference>
<dbReference type="SMART" id="SM00298">
    <property type="entry name" value="CHROMO"/>
    <property type="match status" value="2"/>
</dbReference>